<protein>
    <submittedName>
        <fullName evidence="1">Type I-E CRISPR-associated protein Cas6/Cse3/CasE</fullName>
    </submittedName>
</protein>
<dbReference type="Gene3D" id="3.30.70.1210">
    <property type="entry name" value="Crispr-associated protein, domain 2"/>
    <property type="match status" value="1"/>
</dbReference>
<dbReference type="SMART" id="SM01101">
    <property type="entry name" value="CRISPR_assoc"/>
    <property type="match status" value="1"/>
</dbReference>
<sequence>MTRYLSRLRLSHSPSARALAPLLMPSEAGHRRSAAHNLLWSIFADGPDRKRDFLWRQEGDNTFLTLSARPPASSELFEPHQIKPFAPVVVAGDRLEFRLRANATRMKRGGARVDVVMDALHGLPSEDRAEKRMEFATSAGSDWLSRQGDRAGFCVLDATVEDYSVELLPGHRGPRKGQPQFGIIEIAGRLEVTDPEIFLDHVGKGFGRAKAFGCGLMLLRRLP</sequence>
<accession>A0ABT5T664</accession>
<proteinExistence type="predicted"/>
<comment type="caution">
    <text evidence="1">The sequence shown here is derived from an EMBL/GenBank/DDBJ whole genome shotgun (WGS) entry which is preliminary data.</text>
</comment>
<organism evidence="1 2">
    <name type="scientific">Roseinatronobacter alkalisoli</name>
    <dbReference type="NCBI Taxonomy" id="3028235"/>
    <lineage>
        <taxon>Bacteria</taxon>
        <taxon>Pseudomonadati</taxon>
        <taxon>Pseudomonadota</taxon>
        <taxon>Alphaproteobacteria</taxon>
        <taxon>Rhodobacterales</taxon>
        <taxon>Paracoccaceae</taxon>
        <taxon>Roseinatronobacter</taxon>
    </lineage>
</organism>
<dbReference type="Gene3D" id="3.30.70.1200">
    <property type="entry name" value="Crispr-associated protein, domain 1"/>
    <property type="match status" value="1"/>
</dbReference>
<dbReference type="SUPFAM" id="SSF117987">
    <property type="entry name" value="CRISPR-associated protein"/>
    <property type="match status" value="2"/>
</dbReference>
<dbReference type="EMBL" id="JAQZSM010000004">
    <property type="protein sequence ID" value="MDD7970605.1"/>
    <property type="molecule type" value="Genomic_DNA"/>
</dbReference>
<evidence type="ECO:0000313" key="2">
    <source>
        <dbReference type="Proteomes" id="UP001431784"/>
    </source>
</evidence>
<reference evidence="1" key="1">
    <citation type="submission" date="2023-02" db="EMBL/GenBank/DDBJ databases">
        <title>Description of Roseinatronobacter alkalisoli sp. nov., an alkaliphilic bacerium isolated from soda soil.</title>
        <authorList>
            <person name="Wei W."/>
        </authorList>
    </citation>
    <scope>NUCLEOTIDE SEQUENCE</scope>
    <source>
        <strain evidence="1">HJB301</strain>
    </source>
</reference>
<evidence type="ECO:0000313" key="1">
    <source>
        <dbReference type="EMBL" id="MDD7970605.1"/>
    </source>
</evidence>
<dbReference type="Proteomes" id="UP001431784">
    <property type="component" value="Unassembled WGS sequence"/>
</dbReference>
<gene>
    <name evidence="1" type="primary">cas6e</name>
    <name evidence="1" type="ORF">PUT78_05800</name>
</gene>
<dbReference type="CDD" id="cd09727">
    <property type="entry name" value="Cas6_I-E"/>
    <property type="match status" value="1"/>
</dbReference>
<dbReference type="InterPro" id="IPR010179">
    <property type="entry name" value="CRISPR-assoc_prot_Cse3"/>
</dbReference>
<dbReference type="RefSeq" id="WP_274351262.1">
    <property type="nucleotide sequence ID" value="NZ_JAQZSM010000004.1"/>
</dbReference>
<dbReference type="NCBIfam" id="TIGR01907">
    <property type="entry name" value="casE_Cse3"/>
    <property type="match status" value="1"/>
</dbReference>
<keyword evidence="2" id="KW-1185">Reference proteome</keyword>
<dbReference type="Pfam" id="PF08798">
    <property type="entry name" value="CRISPR_assoc"/>
    <property type="match status" value="1"/>
</dbReference>
<name>A0ABT5T664_9RHOB</name>